<gene>
    <name evidence="2" type="ORF">ACH5RR_027184</name>
</gene>
<accession>A0ABD2Z4Q4</accession>
<dbReference type="Gene3D" id="3.30.559.10">
    <property type="entry name" value="Chloramphenicol acetyltransferase-like domain"/>
    <property type="match status" value="1"/>
</dbReference>
<dbReference type="PANTHER" id="PTHR31896:SF12">
    <property type="entry name" value="HXXXD-TYPE ACYL-TRANSFERASE FAMILY PROTEIN"/>
    <property type="match status" value="1"/>
</dbReference>
<dbReference type="AlphaFoldDB" id="A0ABD2Z4Q4"/>
<evidence type="ECO:0000256" key="1">
    <source>
        <dbReference type="ARBA" id="ARBA00022679"/>
    </source>
</evidence>
<dbReference type="InterPro" id="IPR051283">
    <property type="entry name" value="Sec_Metabolite_Acyltrans"/>
</dbReference>
<reference evidence="2 3" key="1">
    <citation type="submission" date="2024-11" db="EMBL/GenBank/DDBJ databases">
        <title>A near-complete genome assembly of Cinchona calisaya.</title>
        <authorList>
            <person name="Lian D.C."/>
            <person name="Zhao X.W."/>
            <person name="Wei L."/>
        </authorList>
    </citation>
    <scope>NUCLEOTIDE SEQUENCE [LARGE SCALE GENOMIC DNA]</scope>
    <source>
        <tissue evidence="2">Nenye</tissue>
    </source>
</reference>
<organism evidence="2 3">
    <name type="scientific">Cinchona calisaya</name>
    <dbReference type="NCBI Taxonomy" id="153742"/>
    <lineage>
        <taxon>Eukaryota</taxon>
        <taxon>Viridiplantae</taxon>
        <taxon>Streptophyta</taxon>
        <taxon>Embryophyta</taxon>
        <taxon>Tracheophyta</taxon>
        <taxon>Spermatophyta</taxon>
        <taxon>Magnoliopsida</taxon>
        <taxon>eudicotyledons</taxon>
        <taxon>Gunneridae</taxon>
        <taxon>Pentapetalae</taxon>
        <taxon>asterids</taxon>
        <taxon>lamiids</taxon>
        <taxon>Gentianales</taxon>
        <taxon>Rubiaceae</taxon>
        <taxon>Cinchonoideae</taxon>
        <taxon>Cinchoneae</taxon>
        <taxon>Cinchona</taxon>
    </lineage>
</organism>
<name>A0ABD2Z4Q4_9GENT</name>
<evidence type="ECO:0000313" key="3">
    <source>
        <dbReference type="Proteomes" id="UP001630127"/>
    </source>
</evidence>
<dbReference type="EMBL" id="JBJUIK010000011">
    <property type="protein sequence ID" value="KAL3514467.1"/>
    <property type="molecule type" value="Genomic_DNA"/>
</dbReference>
<dbReference type="GO" id="GO:0016740">
    <property type="term" value="F:transferase activity"/>
    <property type="evidence" value="ECO:0007669"/>
    <property type="project" value="UniProtKB-KW"/>
</dbReference>
<dbReference type="InterPro" id="IPR023213">
    <property type="entry name" value="CAT-like_dom_sf"/>
</dbReference>
<comment type="caution">
    <text evidence="2">The sequence shown here is derived from an EMBL/GenBank/DDBJ whole genome shotgun (WGS) entry which is preliminary data.</text>
</comment>
<protein>
    <submittedName>
        <fullName evidence="2">Uncharacterized protein</fullName>
    </submittedName>
</protein>
<keyword evidence="3" id="KW-1185">Reference proteome</keyword>
<sequence length="175" mass="19714">MEVARKLPPNQETSIRTYVNNRTRLNPPLSDDFFGNCIHTVAVNATSSELLRNGLGCAAWKIHQVVMNHTDKVAREWVESWVKEPFTYKLRHSPYNIQIGSSPRFKIYENEFGLGKALAVRSGFANKFDGKIMFFPGREGGGSTDLEICLPSNSMNCLESDMEFMEMVTSSSVLN</sequence>
<dbReference type="PANTHER" id="PTHR31896">
    <property type="entry name" value="FAMILY REGULATORY PROTEIN, PUTATIVE (AFU_ORTHOLOGUE AFUA_3G14730)-RELATED"/>
    <property type="match status" value="1"/>
</dbReference>
<evidence type="ECO:0000313" key="2">
    <source>
        <dbReference type="EMBL" id="KAL3514467.1"/>
    </source>
</evidence>
<dbReference type="Pfam" id="PF02458">
    <property type="entry name" value="Transferase"/>
    <property type="match status" value="1"/>
</dbReference>
<proteinExistence type="predicted"/>
<keyword evidence="1" id="KW-0808">Transferase</keyword>
<dbReference type="Proteomes" id="UP001630127">
    <property type="component" value="Unassembled WGS sequence"/>
</dbReference>